<evidence type="ECO:0000313" key="2">
    <source>
        <dbReference type="Proteomes" id="UP001598138"/>
    </source>
</evidence>
<dbReference type="Proteomes" id="UP001598138">
    <property type="component" value="Unassembled WGS sequence"/>
</dbReference>
<protein>
    <submittedName>
        <fullName evidence="1">Capsule assembly Wzi family protein</fullName>
    </submittedName>
</protein>
<proteinExistence type="predicted"/>
<accession>A0ABW6DBN3</accession>
<dbReference type="EMBL" id="JBBKXZ010000002">
    <property type="protein sequence ID" value="MFD3394317.1"/>
    <property type="molecule type" value="Genomic_DNA"/>
</dbReference>
<comment type="caution">
    <text evidence="1">The sequence shown here is derived from an EMBL/GenBank/DDBJ whole genome shotgun (WGS) entry which is preliminary data.</text>
</comment>
<keyword evidence="2" id="KW-1185">Reference proteome</keyword>
<dbReference type="Gene3D" id="2.40.160.130">
    <property type="entry name" value="Capsule assembly protein Wzi"/>
    <property type="match status" value="1"/>
</dbReference>
<gene>
    <name evidence="1" type="ORF">U0R10_06770</name>
</gene>
<sequence>MTLSILLTFFSSLIVSPDTSIHTTVEAQAIVSDAGVTPFWMRSLQYGSVPMENPGLVLRAWNGKNYNLKKKYDWKYEVEATGWTGKRNDFWLTQAYLSGRWRKWELWAGRRKEVYGLGDTTMTSGFYAWSGNAVPMPKIQLGTRDYLNFAKGWLGVHMTYSHGWFDNQGPTINAYLHQKSLYGRLGKPNAHINLFGGLNHQVFWGGEAKEKGGQFDYYPSSLNAYFYVVTALKDRTIVSTDKNTSWYDALNQYGNHLGSIDLAIQIKPNWGKILLYKQTAYETGRVASLTTSDDGIWGASVQLKNHGLFEHIAIEYLSTANQGLYVASLAKVLGLTDTHYPETENYFNNGASGGWAYWKKGIGTPIIVIDAETRQGGTTSFRYNALKSFYLAVRGRLPAEINWMMRLSQSKHGYIQDGTNYPSSRFISYIPQLSASLKLEKIFMTRLITNIVIGLDQGEQINNSIGGQLGLKYSIN</sequence>
<organism evidence="1 2">
    <name type="scientific">Aquirufa avitistagni</name>
    <dbReference type="NCBI Taxonomy" id="3104728"/>
    <lineage>
        <taxon>Bacteria</taxon>
        <taxon>Pseudomonadati</taxon>
        <taxon>Bacteroidota</taxon>
        <taxon>Cytophagia</taxon>
        <taxon>Cytophagales</taxon>
        <taxon>Flectobacillaceae</taxon>
        <taxon>Aquirufa</taxon>
    </lineage>
</organism>
<dbReference type="RefSeq" id="WP_377983199.1">
    <property type="nucleotide sequence ID" value="NZ_JBBKXZ010000002.1"/>
</dbReference>
<evidence type="ECO:0000313" key="1">
    <source>
        <dbReference type="EMBL" id="MFD3394317.1"/>
    </source>
</evidence>
<name>A0ABW6DBN3_9BACT</name>
<reference evidence="1 2" key="1">
    <citation type="submission" date="2024-03" db="EMBL/GenBank/DDBJ databases">
        <title>Aquirufa genome sequencing.</title>
        <authorList>
            <person name="Pitt A."/>
            <person name="Hahn M.W."/>
        </authorList>
    </citation>
    <scope>NUCLEOTIDE SEQUENCE [LARGE SCALE GENOMIC DNA]</scope>
    <source>
        <strain evidence="1 2">OSTEICH-129V</strain>
    </source>
</reference>
<dbReference type="InterPro" id="IPR038636">
    <property type="entry name" value="Wzi_sf"/>
</dbReference>